<dbReference type="EMBL" id="VEPZ02000829">
    <property type="protein sequence ID" value="KAE8717231.1"/>
    <property type="molecule type" value="Genomic_DNA"/>
</dbReference>
<protein>
    <recommendedName>
        <fullName evidence="1">RNase H type-1 domain-containing protein</fullName>
    </recommendedName>
</protein>
<dbReference type="GO" id="GO:0003676">
    <property type="term" value="F:nucleic acid binding"/>
    <property type="evidence" value="ECO:0007669"/>
    <property type="project" value="InterPro"/>
</dbReference>
<evidence type="ECO:0000313" key="2">
    <source>
        <dbReference type="EMBL" id="KAE8717231.1"/>
    </source>
</evidence>
<accession>A0A6A3BMX8</accession>
<dbReference type="AlphaFoldDB" id="A0A6A3BMX8"/>
<dbReference type="CDD" id="cd06222">
    <property type="entry name" value="RNase_H_like"/>
    <property type="match status" value="1"/>
</dbReference>
<dbReference type="InterPro" id="IPR044730">
    <property type="entry name" value="RNase_H-like_dom_plant"/>
</dbReference>
<dbReference type="GO" id="GO:0004523">
    <property type="term" value="F:RNA-DNA hybrid ribonuclease activity"/>
    <property type="evidence" value="ECO:0007669"/>
    <property type="project" value="InterPro"/>
</dbReference>
<dbReference type="InterPro" id="IPR012337">
    <property type="entry name" value="RNaseH-like_sf"/>
</dbReference>
<dbReference type="Gene3D" id="3.30.420.10">
    <property type="entry name" value="Ribonuclease H-like superfamily/Ribonuclease H"/>
    <property type="match status" value="1"/>
</dbReference>
<gene>
    <name evidence="2" type="ORF">F3Y22_tig00110056pilonHSYRG00001</name>
</gene>
<name>A0A6A3BMX8_HIBSY</name>
<dbReference type="InterPro" id="IPR002156">
    <property type="entry name" value="RNaseH_domain"/>
</dbReference>
<evidence type="ECO:0000313" key="3">
    <source>
        <dbReference type="Proteomes" id="UP000436088"/>
    </source>
</evidence>
<dbReference type="PANTHER" id="PTHR47723">
    <property type="entry name" value="OS05G0353850 PROTEIN"/>
    <property type="match status" value="1"/>
</dbReference>
<dbReference type="Pfam" id="PF13456">
    <property type="entry name" value="RVT_3"/>
    <property type="match status" value="1"/>
</dbReference>
<feature type="domain" description="RNase H type-1" evidence="1">
    <location>
        <begin position="8"/>
        <end position="114"/>
    </location>
</feature>
<sequence>MSLGINNICSAGGILRDQDGFFLAGFNQHLGSSTVLHSVLWSVLDGLKLAWHRGYRHLLLQLDSMEAFEMVASATHDSPISLIRSIFDLLNSDWRMNLKLILCEANMAADFLAKVNGVPGGDLKIYDNCPTELLGILSRDVLRPPYIHLCNLA</sequence>
<reference evidence="2" key="1">
    <citation type="submission" date="2019-09" db="EMBL/GenBank/DDBJ databases">
        <title>Draft genome information of white flower Hibiscus syriacus.</title>
        <authorList>
            <person name="Kim Y.-M."/>
        </authorList>
    </citation>
    <scope>NUCLEOTIDE SEQUENCE [LARGE SCALE GENOMIC DNA]</scope>
    <source>
        <strain evidence="2">YM2019G1</strain>
    </source>
</reference>
<dbReference type="Proteomes" id="UP000436088">
    <property type="component" value="Unassembled WGS sequence"/>
</dbReference>
<dbReference type="PANTHER" id="PTHR47723:SF19">
    <property type="entry name" value="POLYNUCLEOTIDYL TRANSFERASE, RIBONUCLEASE H-LIKE SUPERFAMILY PROTEIN"/>
    <property type="match status" value="1"/>
</dbReference>
<proteinExistence type="predicted"/>
<dbReference type="SUPFAM" id="SSF53098">
    <property type="entry name" value="Ribonuclease H-like"/>
    <property type="match status" value="1"/>
</dbReference>
<keyword evidence="3" id="KW-1185">Reference proteome</keyword>
<dbReference type="InterPro" id="IPR036397">
    <property type="entry name" value="RNaseH_sf"/>
</dbReference>
<dbReference type="InterPro" id="IPR053151">
    <property type="entry name" value="RNase_H-like"/>
</dbReference>
<organism evidence="2 3">
    <name type="scientific">Hibiscus syriacus</name>
    <name type="common">Rose of Sharon</name>
    <dbReference type="NCBI Taxonomy" id="106335"/>
    <lineage>
        <taxon>Eukaryota</taxon>
        <taxon>Viridiplantae</taxon>
        <taxon>Streptophyta</taxon>
        <taxon>Embryophyta</taxon>
        <taxon>Tracheophyta</taxon>
        <taxon>Spermatophyta</taxon>
        <taxon>Magnoliopsida</taxon>
        <taxon>eudicotyledons</taxon>
        <taxon>Gunneridae</taxon>
        <taxon>Pentapetalae</taxon>
        <taxon>rosids</taxon>
        <taxon>malvids</taxon>
        <taxon>Malvales</taxon>
        <taxon>Malvaceae</taxon>
        <taxon>Malvoideae</taxon>
        <taxon>Hibiscus</taxon>
    </lineage>
</organism>
<evidence type="ECO:0000259" key="1">
    <source>
        <dbReference type="Pfam" id="PF13456"/>
    </source>
</evidence>
<comment type="caution">
    <text evidence="2">The sequence shown here is derived from an EMBL/GenBank/DDBJ whole genome shotgun (WGS) entry which is preliminary data.</text>
</comment>